<sequence precursor="true">MRNPCFTPAHVGWLASLALLAMIAMTTPATAATAAEMLEKGIYTEETVGDLDGAIEVYLKVVVEGKESAKAAAQAQFRIGMCYQKQGKADLAARAFQSVIDGYPAATDWVNKAKSQLATDTELLPVPWGEGDEMQLEMKLQTGLGIGVQVWRVAKSQHEGKPAWECNAWQVVTANSQKGKSQVFADANTFAPLASTWKHSLLGEATAAYTANDVEIKLASKTDPTTLTLDSKIYDNEQAAEMFRRLPLKPGYKTDVTVVSTLVASKVPIELEVTGTETITVPAGTFECFRMELNIGQTFYISNDPHRYIVRFEAGGVTADLTRVGPSQAGKPTSFDSDRLSTTLPPDWFAYTPSNPGSNKTVKTYLIDPLARADVRLEVGPLDEVQEKHASPSDWLTSSLDEYKKQLKDFAITQAGVRPIKIGDQDAAVAEITFTDGKRSMKGTRITLYGTESAANLGYMAEGEDFDGLAKSFQQLVDSVRVK</sequence>
<dbReference type="PROSITE" id="PS50005">
    <property type="entry name" value="TPR"/>
    <property type="match status" value="1"/>
</dbReference>
<dbReference type="InterPro" id="IPR019734">
    <property type="entry name" value="TPR_rpt"/>
</dbReference>
<dbReference type="Gene3D" id="2.40.360.20">
    <property type="match status" value="1"/>
</dbReference>
<evidence type="ECO:0000313" key="4">
    <source>
        <dbReference type="Proteomes" id="UP000318288"/>
    </source>
</evidence>
<gene>
    <name evidence="3" type="ORF">Poly51_20990</name>
</gene>
<keyword evidence="1" id="KW-0802">TPR repeat</keyword>
<proteinExistence type="predicted"/>
<reference evidence="3 4" key="1">
    <citation type="submission" date="2019-02" db="EMBL/GenBank/DDBJ databases">
        <title>Deep-cultivation of Planctomycetes and their phenomic and genomic characterization uncovers novel biology.</title>
        <authorList>
            <person name="Wiegand S."/>
            <person name="Jogler M."/>
            <person name="Boedeker C."/>
            <person name="Pinto D."/>
            <person name="Vollmers J."/>
            <person name="Rivas-Marin E."/>
            <person name="Kohn T."/>
            <person name="Peeters S.H."/>
            <person name="Heuer A."/>
            <person name="Rast P."/>
            <person name="Oberbeckmann S."/>
            <person name="Bunk B."/>
            <person name="Jeske O."/>
            <person name="Meyerdierks A."/>
            <person name="Storesund J.E."/>
            <person name="Kallscheuer N."/>
            <person name="Luecker S."/>
            <person name="Lage O.M."/>
            <person name="Pohl T."/>
            <person name="Merkel B.J."/>
            <person name="Hornburger P."/>
            <person name="Mueller R.-W."/>
            <person name="Bruemmer F."/>
            <person name="Labrenz M."/>
            <person name="Spormann A.M."/>
            <person name="Op Den Camp H."/>
            <person name="Overmann J."/>
            <person name="Amann R."/>
            <person name="Jetten M.S.M."/>
            <person name="Mascher T."/>
            <person name="Medema M.H."/>
            <person name="Devos D.P."/>
            <person name="Kaster A.-K."/>
            <person name="Ovreas L."/>
            <person name="Rohde M."/>
            <person name="Galperin M.Y."/>
            <person name="Jogler C."/>
        </authorList>
    </citation>
    <scope>NUCLEOTIDE SEQUENCE [LARGE SCALE GENOMIC DNA]</scope>
    <source>
        <strain evidence="3 4">Poly51</strain>
    </source>
</reference>
<feature type="signal peptide" evidence="2">
    <location>
        <begin position="1"/>
        <end position="31"/>
    </location>
</feature>
<dbReference type="Pfam" id="PF13174">
    <property type="entry name" value="TPR_6"/>
    <property type="match status" value="1"/>
</dbReference>
<dbReference type="AlphaFoldDB" id="A0A5C6FI43"/>
<evidence type="ECO:0000256" key="1">
    <source>
        <dbReference type="PROSITE-ProRule" id="PRU00339"/>
    </source>
</evidence>
<comment type="caution">
    <text evidence="3">The sequence shown here is derived from an EMBL/GenBank/DDBJ whole genome shotgun (WGS) entry which is preliminary data.</text>
</comment>
<organism evidence="3 4">
    <name type="scientific">Rubripirellula tenax</name>
    <dbReference type="NCBI Taxonomy" id="2528015"/>
    <lineage>
        <taxon>Bacteria</taxon>
        <taxon>Pseudomonadati</taxon>
        <taxon>Planctomycetota</taxon>
        <taxon>Planctomycetia</taxon>
        <taxon>Pirellulales</taxon>
        <taxon>Pirellulaceae</taxon>
        <taxon>Rubripirellula</taxon>
    </lineage>
</organism>
<keyword evidence="2" id="KW-0732">Signal</keyword>
<dbReference type="Proteomes" id="UP000318288">
    <property type="component" value="Unassembled WGS sequence"/>
</dbReference>
<dbReference type="SUPFAM" id="SSF48452">
    <property type="entry name" value="TPR-like"/>
    <property type="match status" value="1"/>
</dbReference>
<dbReference type="Gene3D" id="1.25.40.10">
    <property type="entry name" value="Tetratricopeptide repeat domain"/>
    <property type="match status" value="1"/>
</dbReference>
<evidence type="ECO:0000313" key="3">
    <source>
        <dbReference type="EMBL" id="TWU59311.1"/>
    </source>
</evidence>
<protein>
    <submittedName>
        <fullName evidence="3">Uncharacterized protein</fullName>
    </submittedName>
</protein>
<keyword evidence="4" id="KW-1185">Reference proteome</keyword>
<dbReference type="InterPro" id="IPR011990">
    <property type="entry name" value="TPR-like_helical_dom_sf"/>
</dbReference>
<evidence type="ECO:0000256" key="2">
    <source>
        <dbReference type="SAM" id="SignalP"/>
    </source>
</evidence>
<dbReference type="Gene3D" id="3.40.1000.10">
    <property type="entry name" value="Mog1/PsbP, alpha/beta/alpha sandwich"/>
    <property type="match status" value="1"/>
</dbReference>
<feature type="repeat" description="TPR" evidence="1">
    <location>
        <begin position="73"/>
        <end position="106"/>
    </location>
</feature>
<feature type="chain" id="PRO_5023071770" evidence="2">
    <location>
        <begin position="32"/>
        <end position="483"/>
    </location>
</feature>
<dbReference type="Pfam" id="PF11306">
    <property type="entry name" value="DUF3108"/>
    <property type="match status" value="1"/>
</dbReference>
<accession>A0A5C6FI43</accession>
<dbReference type="InterPro" id="IPR021457">
    <property type="entry name" value="DUF3108"/>
</dbReference>
<name>A0A5C6FI43_9BACT</name>
<dbReference type="EMBL" id="SJPW01000002">
    <property type="protein sequence ID" value="TWU59311.1"/>
    <property type="molecule type" value="Genomic_DNA"/>
</dbReference>
<dbReference type="RefSeq" id="WP_246114390.1">
    <property type="nucleotide sequence ID" value="NZ_SJPW01000002.1"/>
</dbReference>